<dbReference type="PANTHER" id="PTHR45615:SF66">
    <property type="entry name" value="CARD DOMAIN-CONTAINING PROTEIN"/>
    <property type="match status" value="1"/>
</dbReference>
<feature type="region of interest" description="Disordered" evidence="2">
    <location>
        <begin position="325"/>
        <end position="352"/>
    </location>
</feature>
<organism evidence="3 4">
    <name type="scientific">Tetradesmus obliquus</name>
    <name type="common">Green alga</name>
    <name type="synonym">Acutodesmus obliquus</name>
    <dbReference type="NCBI Taxonomy" id="3088"/>
    <lineage>
        <taxon>Eukaryota</taxon>
        <taxon>Viridiplantae</taxon>
        <taxon>Chlorophyta</taxon>
        <taxon>core chlorophytes</taxon>
        <taxon>Chlorophyceae</taxon>
        <taxon>CS clade</taxon>
        <taxon>Sphaeropleales</taxon>
        <taxon>Scenedesmaceae</taxon>
        <taxon>Tetradesmus</taxon>
    </lineage>
</organism>
<feature type="compositionally biased region" description="Low complexity" evidence="2">
    <location>
        <begin position="788"/>
        <end position="798"/>
    </location>
</feature>
<sequence>MEYSFLDGLDRALDRGAGGSEYSIGCLLSGELGRVAKQAHQAHPVADDSVNVRKRRPEWQPDWEPEWQVGAGGLSGLAPGTSACQYARLLGDEEHPPHTLRRVLQKRLSSQKARDTKRQEMAEMQQQLQQQAAAMQALEARLAASEAKNQTLASMLTAINSDDSSTPRFGQQQQQQQQAFSTARGGAAPHSPSAIGLSLASQPSTALLQQQQGLPHRRLSDTSAAAAAAAGRGGSAFTAQQVQLLSKLMGASVAHSSTSSGATAGKPSTAVAAAAAAAAVQVRGSSLCSAGSQLLDEATASKAAAAIANRLSGIPLSRLQQQLPPQGQQLVQQRSTQQPLSQQRQQLLQQQSTQQQQQGQKLLQQQRPPQQQQNLTQQLQQLLQQQQQQQQQRQRPGVSGLSPSPSTGAGQTAGSGMLACADDEVEEGEEGIGGLVDRLGSSSSDAAKQIQQHQLQLLMTTRKEDLRQAMQRVLLRKQQQQQQQQQELQSVSLPPAQLKALQQLPTSRGTAMAAAAAAPAAVPQLQALHAKFNRQQLLLQLQQQQQQQAQSNLGSSVGFSSSQGPLDIGPLLSPRQCAVSASGAAAAGDGAALATGSSDVWSMSNSRAASSSGVRLAAEPLSAPLGLAAVAGSNVQLSLPPLGPQHLAMSDLPAAAGSSDAWGRAPAPVALRQQQQQVQQQLQMQMQMQAVPLQQQLPQQQMLLQHNMLQPCQQQQQQGGGDLAFAVGGQLSFLEQQHGLASSGCNTPATTQGSAVVYQQQQQQQLNMVLQGLPGLQTAAAHSPVSTAAQPAQQQEQQLMHNVPQQQQQQQQQQASPGCALEGNCSSSICSTSGYGTASRPAPSPDCTDQQQPADSSDQIMAALLDGNTDW</sequence>
<evidence type="ECO:0000256" key="1">
    <source>
        <dbReference type="SAM" id="Coils"/>
    </source>
</evidence>
<protein>
    <recommendedName>
        <fullName evidence="5">BZIP domain-containing protein</fullName>
    </recommendedName>
</protein>
<feature type="region of interest" description="Disordered" evidence="2">
    <location>
        <begin position="780"/>
        <end position="871"/>
    </location>
</feature>
<dbReference type="AlphaFoldDB" id="A0A383V9C4"/>
<proteinExistence type="predicted"/>
<feature type="compositionally biased region" description="Low complexity" evidence="2">
    <location>
        <begin position="386"/>
        <end position="395"/>
    </location>
</feature>
<feature type="compositionally biased region" description="Polar residues" evidence="2">
    <location>
        <begin position="824"/>
        <end position="836"/>
    </location>
</feature>
<keyword evidence="1" id="KW-0175">Coiled coil</keyword>
<reference evidence="3 4" key="1">
    <citation type="submission" date="2016-10" db="EMBL/GenBank/DDBJ databases">
        <authorList>
            <person name="Cai Z."/>
        </authorList>
    </citation>
    <scope>NUCLEOTIDE SEQUENCE [LARGE SCALE GENOMIC DNA]</scope>
</reference>
<feature type="compositionally biased region" description="Polar residues" evidence="2">
    <location>
        <begin position="160"/>
        <end position="170"/>
    </location>
</feature>
<dbReference type="Proteomes" id="UP000256970">
    <property type="component" value="Unassembled WGS sequence"/>
</dbReference>
<gene>
    <name evidence="3" type="ORF">BQ4739_LOCUS2791</name>
</gene>
<accession>A0A383V9C4</accession>
<feature type="compositionally biased region" description="Low complexity" evidence="2">
    <location>
        <begin position="805"/>
        <end position="814"/>
    </location>
</feature>
<name>A0A383V9C4_TETOB</name>
<feature type="compositionally biased region" description="Polar residues" evidence="2">
    <location>
        <begin position="401"/>
        <end position="414"/>
    </location>
</feature>
<dbReference type="PANTHER" id="PTHR45615">
    <property type="entry name" value="MYOSIN HEAVY CHAIN, NON-MUSCLE"/>
    <property type="match status" value="1"/>
</dbReference>
<keyword evidence="4" id="KW-1185">Reference proteome</keyword>
<evidence type="ECO:0000313" key="3">
    <source>
        <dbReference type="EMBL" id="SZX62185.1"/>
    </source>
</evidence>
<evidence type="ECO:0008006" key="5">
    <source>
        <dbReference type="Google" id="ProtNLM"/>
    </source>
</evidence>
<feature type="region of interest" description="Disordered" evidence="2">
    <location>
        <begin position="386"/>
        <end position="447"/>
    </location>
</feature>
<feature type="region of interest" description="Disordered" evidence="2">
    <location>
        <begin position="160"/>
        <end position="197"/>
    </location>
</feature>
<evidence type="ECO:0000256" key="2">
    <source>
        <dbReference type="SAM" id="MobiDB-lite"/>
    </source>
</evidence>
<feature type="compositionally biased region" description="Acidic residues" evidence="2">
    <location>
        <begin position="421"/>
        <end position="430"/>
    </location>
</feature>
<feature type="region of interest" description="Disordered" evidence="2">
    <location>
        <begin position="359"/>
        <end position="378"/>
    </location>
</feature>
<dbReference type="EMBL" id="FNXT01000212">
    <property type="protein sequence ID" value="SZX62185.1"/>
    <property type="molecule type" value="Genomic_DNA"/>
</dbReference>
<feature type="compositionally biased region" description="Polar residues" evidence="2">
    <location>
        <begin position="847"/>
        <end position="859"/>
    </location>
</feature>
<evidence type="ECO:0000313" key="4">
    <source>
        <dbReference type="Proteomes" id="UP000256970"/>
    </source>
</evidence>
<feature type="coiled-coil region" evidence="1">
    <location>
        <begin position="114"/>
        <end position="155"/>
    </location>
</feature>